<dbReference type="PANTHER" id="PTHR30032:SF8">
    <property type="entry name" value="GERMINATION-SPECIFIC N-ACETYLMURAMOYL-L-ALANINE AMIDASE"/>
    <property type="match status" value="1"/>
</dbReference>
<gene>
    <name evidence="3" type="ORF">D9O40_14245</name>
</gene>
<keyword evidence="2" id="KW-0732">Signal</keyword>
<proteinExistence type="predicted"/>
<sequence>MKGKKLVAILAMVGLLGTLSVTVRADGKQYTTKRVGGQTRIETAVNIANNYSSNQLSAVIVTTANNFPEALVGSTLVSKLKAPILLVNQTAHDSQSTLDYIKTHLASNGTVYILGSTSSVSWDIESAIKYLGYTNIKRLAGTNEDETLKAINDEVGVPAGTPVFIASEDNFPDALSVSSISAIKGYPVILCSKGTLSDSDVEQLKKIKPSEVYIAGGTAAVSDAVVQQVASTTGLDSNKITRLYGQDRYGTSLAIAKFFNLDTKDAIIASGNNFPDALAGSSLALKNNAPIILVGNNTARQRQYLDTTSIYNLTVLGGEGALTSSEVNEIVTGVQLQSSSSGSTGGTSSRQSSASSQGGGSTVSQPTQSSGGSENSSISSHGHGFDGTHSRTEKDSSFHAHTN</sequence>
<dbReference type="InterPro" id="IPR007253">
    <property type="entry name" value="Cell_wall-bd_2"/>
</dbReference>
<dbReference type="EMBL" id="RFAQ01000053">
    <property type="protein sequence ID" value="RMC97787.1"/>
    <property type="molecule type" value="Genomic_DNA"/>
</dbReference>
<dbReference type="PANTHER" id="PTHR30032">
    <property type="entry name" value="N-ACETYLMURAMOYL-L-ALANINE AMIDASE-RELATED"/>
    <property type="match status" value="1"/>
</dbReference>
<dbReference type="RefSeq" id="WP_122059799.1">
    <property type="nucleotide sequence ID" value="NZ_RFAQ01000053.1"/>
</dbReference>
<accession>A0A3M0ST53</accession>
<name>A0A3M0ST53_9CLOT</name>
<feature type="region of interest" description="Disordered" evidence="1">
    <location>
        <begin position="335"/>
        <end position="403"/>
    </location>
</feature>
<feature type="compositionally biased region" description="Low complexity" evidence="1">
    <location>
        <begin position="335"/>
        <end position="382"/>
    </location>
</feature>
<feature type="signal peptide" evidence="2">
    <location>
        <begin position="1"/>
        <end position="25"/>
    </location>
</feature>
<evidence type="ECO:0000256" key="1">
    <source>
        <dbReference type="SAM" id="MobiDB-lite"/>
    </source>
</evidence>
<evidence type="ECO:0000313" key="4">
    <source>
        <dbReference type="Proteomes" id="UP000277999"/>
    </source>
</evidence>
<feature type="chain" id="PRO_5018014235" evidence="2">
    <location>
        <begin position="26"/>
        <end position="403"/>
    </location>
</feature>
<reference evidence="3 4" key="1">
    <citation type="submission" date="2018-10" db="EMBL/GenBank/DDBJ databases">
        <title>Genome-centric metagenomics revealed C2 chemical producing, CO utilizing Clostridium with novel acetogenic gene cluster.</title>
        <authorList>
            <person name="Kang H."/>
            <person name="Park B."/>
            <person name="Choi I.G."/>
            <person name="Chang I.S."/>
        </authorList>
    </citation>
    <scope>NUCLEOTIDE SEQUENCE [LARGE SCALE GENOMIC DNA]</scope>
    <source>
        <strain evidence="3 4">H21-9</strain>
    </source>
</reference>
<comment type="caution">
    <text evidence="3">The sequence shown here is derived from an EMBL/GenBank/DDBJ whole genome shotgun (WGS) entry which is preliminary data.</text>
</comment>
<dbReference type="Gene3D" id="3.40.50.12090">
    <property type="match status" value="3"/>
</dbReference>
<protein>
    <submittedName>
        <fullName evidence="3">Cell wall-binding repeat-containing protein</fullName>
    </submittedName>
</protein>
<evidence type="ECO:0000313" key="3">
    <source>
        <dbReference type="EMBL" id="RMC97787.1"/>
    </source>
</evidence>
<evidence type="ECO:0000256" key="2">
    <source>
        <dbReference type="SAM" id="SignalP"/>
    </source>
</evidence>
<dbReference type="InterPro" id="IPR051922">
    <property type="entry name" value="Bact_Sporulation_Assoc"/>
</dbReference>
<feature type="compositionally biased region" description="Basic and acidic residues" evidence="1">
    <location>
        <begin position="383"/>
        <end position="403"/>
    </location>
</feature>
<dbReference type="AlphaFoldDB" id="A0A3M0ST53"/>
<dbReference type="Pfam" id="PF04122">
    <property type="entry name" value="CW_binding_2"/>
    <property type="match status" value="3"/>
</dbReference>
<dbReference type="Proteomes" id="UP000277999">
    <property type="component" value="Unassembled WGS sequence"/>
</dbReference>
<organism evidence="3 4">
    <name type="scientific">Clostridium autoethanogenum</name>
    <dbReference type="NCBI Taxonomy" id="84023"/>
    <lineage>
        <taxon>Bacteria</taxon>
        <taxon>Bacillati</taxon>
        <taxon>Bacillota</taxon>
        <taxon>Clostridia</taxon>
        <taxon>Eubacteriales</taxon>
        <taxon>Clostridiaceae</taxon>
        <taxon>Clostridium</taxon>
    </lineage>
</organism>